<dbReference type="Pfam" id="PF00482">
    <property type="entry name" value="T2SSF"/>
    <property type="match status" value="1"/>
</dbReference>
<feature type="region of interest" description="Disordered" evidence="6">
    <location>
        <begin position="32"/>
        <end position="68"/>
    </location>
</feature>
<organism evidence="9">
    <name type="scientific">Sinomonas puerhi</name>
    <dbReference type="NCBI Taxonomy" id="3238584"/>
    <lineage>
        <taxon>Bacteria</taxon>
        <taxon>Bacillati</taxon>
        <taxon>Actinomycetota</taxon>
        <taxon>Actinomycetes</taxon>
        <taxon>Micrococcales</taxon>
        <taxon>Micrococcaceae</taxon>
        <taxon>Sinomonas</taxon>
    </lineage>
</organism>
<evidence type="ECO:0000256" key="2">
    <source>
        <dbReference type="ARBA" id="ARBA00022475"/>
    </source>
</evidence>
<dbReference type="EMBL" id="CP163302">
    <property type="protein sequence ID" value="XDP44649.1"/>
    <property type="molecule type" value="Genomic_DNA"/>
</dbReference>
<dbReference type="GO" id="GO:0005886">
    <property type="term" value="C:plasma membrane"/>
    <property type="evidence" value="ECO:0007669"/>
    <property type="project" value="UniProtKB-SubCell"/>
</dbReference>
<dbReference type="KEGG" id="spue:AB5L97_15445"/>
<evidence type="ECO:0000256" key="1">
    <source>
        <dbReference type="ARBA" id="ARBA00004651"/>
    </source>
</evidence>
<proteinExistence type="predicted"/>
<evidence type="ECO:0000256" key="6">
    <source>
        <dbReference type="SAM" id="MobiDB-lite"/>
    </source>
</evidence>
<protein>
    <submittedName>
        <fullName evidence="9">Type II secretion system F family protein</fullName>
    </submittedName>
</protein>
<name>A0AB39L2X2_9MICC</name>
<keyword evidence="3 7" id="KW-0812">Transmembrane</keyword>
<dbReference type="PANTHER" id="PTHR35007">
    <property type="entry name" value="INTEGRAL MEMBRANE PROTEIN-RELATED"/>
    <property type="match status" value="1"/>
</dbReference>
<evidence type="ECO:0000256" key="5">
    <source>
        <dbReference type="ARBA" id="ARBA00023136"/>
    </source>
</evidence>
<dbReference type="AlphaFoldDB" id="A0AB39L2X2"/>
<evidence type="ECO:0000256" key="7">
    <source>
        <dbReference type="SAM" id="Phobius"/>
    </source>
</evidence>
<dbReference type="RefSeq" id="WP_307958918.1">
    <property type="nucleotide sequence ID" value="NZ_CP163302.1"/>
</dbReference>
<evidence type="ECO:0000259" key="8">
    <source>
        <dbReference type="Pfam" id="PF00482"/>
    </source>
</evidence>
<keyword evidence="2" id="KW-1003">Cell membrane</keyword>
<accession>A0AB39L2X2</accession>
<sequence>MSGIIVGALVTIVAGLALGWSDGAQRVRRVLEDGGPRYRSGDVPRQQGGSPDRTDRPDRAPSLVNRRSPTADDVPLLLELLGVMLQAGLGLPRALEVAARVADGPADALTRAAAALQLGTDWAHAWPDAPPSSDVWQLREALDFAAATGAPSAELLYARARQLRRSRHRDLERRAAALGVRLVIPLGVCSLPAFLCLGVVPVLLAMIPGG</sequence>
<gene>
    <name evidence="9" type="ORF">AB5L97_15445</name>
</gene>
<keyword evidence="5 7" id="KW-0472">Membrane</keyword>
<keyword evidence="4 7" id="KW-1133">Transmembrane helix</keyword>
<dbReference type="InterPro" id="IPR018076">
    <property type="entry name" value="T2SS_GspF_dom"/>
</dbReference>
<reference evidence="9" key="1">
    <citation type="submission" date="2024-07" db="EMBL/GenBank/DDBJ databases">
        <authorList>
            <person name="fu j."/>
        </authorList>
    </citation>
    <scope>NUCLEOTIDE SEQUENCE</scope>
    <source>
        <strain evidence="9">P10A9</strain>
    </source>
</reference>
<feature type="compositionally biased region" description="Basic and acidic residues" evidence="6">
    <location>
        <begin position="32"/>
        <end position="42"/>
    </location>
</feature>
<evidence type="ECO:0000256" key="4">
    <source>
        <dbReference type="ARBA" id="ARBA00022989"/>
    </source>
</evidence>
<feature type="transmembrane region" description="Helical" evidence="7">
    <location>
        <begin position="182"/>
        <end position="207"/>
    </location>
</feature>
<dbReference type="PANTHER" id="PTHR35007:SF3">
    <property type="entry name" value="POSSIBLE CONSERVED ALANINE RICH MEMBRANE PROTEIN"/>
    <property type="match status" value="1"/>
</dbReference>
<evidence type="ECO:0000256" key="3">
    <source>
        <dbReference type="ARBA" id="ARBA00022692"/>
    </source>
</evidence>
<feature type="domain" description="Type II secretion system protein GspF" evidence="8">
    <location>
        <begin position="78"/>
        <end position="197"/>
    </location>
</feature>
<evidence type="ECO:0000313" key="9">
    <source>
        <dbReference type="EMBL" id="XDP44649.1"/>
    </source>
</evidence>
<comment type="subcellular location">
    <subcellularLocation>
        <location evidence="1">Cell membrane</location>
        <topology evidence="1">Multi-pass membrane protein</topology>
    </subcellularLocation>
</comment>